<name>A0A6A6GKT6_9PEZI</name>
<feature type="region of interest" description="Disordered" evidence="1">
    <location>
        <begin position="70"/>
        <end position="100"/>
    </location>
</feature>
<feature type="compositionally biased region" description="Polar residues" evidence="1">
    <location>
        <begin position="75"/>
        <end position="100"/>
    </location>
</feature>
<evidence type="ECO:0000313" key="2">
    <source>
        <dbReference type="EMBL" id="KAF2226267.1"/>
    </source>
</evidence>
<protein>
    <submittedName>
        <fullName evidence="2">Uncharacterized protein</fullName>
    </submittedName>
</protein>
<proteinExistence type="predicted"/>
<feature type="region of interest" description="Disordered" evidence="1">
    <location>
        <begin position="716"/>
        <end position="736"/>
    </location>
</feature>
<evidence type="ECO:0000256" key="1">
    <source>
        <dbReference type="SAM" id="MobiDB-lite"/>
    </source>
</evidence>
<feature type="compositionally biased region" description="Low complexity" evidence="1">
    <location>
        <begin position="612"/>
        <end position="628"/>
    </location>
</feature>
<sequence>MPFLTTEAIGRRGDGGTSLDANVPQLPLGTQLKPGELLVKLIAIGSEAGDQSTPNIRDFIGTVVAEGPLPARHGISNQDLARDTNGTTEQESVSGSRSASYTLVSRERVPILKRTSCGRYAPNWGTPTWTQSLYGQPKEEDAGSVIIGEVPEERSLDNGNSTCALVERNGAPVFRRTASGRHAPNWGTPTWPTGNKFDESIARLNGSGSVNGDEASQEDVLVRRTRPSIMKRVSSGRHAPQWNAPVFATRSVTSPAVVGASVPEEESIDVPDTSFNLTPRGRPGSIKRVSSGRHAPQWGSPDFAKPMLSPTPTPTSLVNNNAPITVLKRKASDDDGAYKLVQRNGSPVFKRVSSGRAVPQWSFPAFAQAESRAGKAEEEEQFTYRLVEREDGTFVFKKVPVQETKPVMPAPEPAAEEQQFTYRLVERPDGTSFFKKVPEEKTKPAASNEASGTEVVSPENETSTYRLVERADGTPVFKRVSSGRHAPQWSTPAFAQTKAAEQPVEHKFTYRLVDRADGTSVFRKVPLEPRGSDTATPADSPQATPTRPKNRKRVSSGRHAPQWGGPVFNRSPTAEQPVAEQFTYRLVDRPDGTSIFKKVPLTHAPSIPDHPLPTASTSPTPSDASPPTKRTLSGPILKRTSSGRHAPQWSSPLFSASPTTPAQQAALSGSTSAPDLPDQKFTYRMLEREDGTPVFKRVSFYLPHEASVAITADPGPAVQEKSVGAERASRPVRTPEQPYLKNAKVRKGQVEGEKQGSLVGKVVFGSSAGMVLRGKAGEGGYITVEKGEVAGQWKPKAGGFEGS</sequence>
<feature type="region of interest" description="Disordered" evidence="1">
    <location>
        <begin position="601"/>
        <end position="677"/>
    </location>
</feature>
<feature type="region of interest" description="Disordered" evidence="1">
    <location>
        <begin position="523"/>
        <end position="576"/>
    </location>
</feature>
<feature type="compositionally biased region" description="Polar residues" evidence="1">
    <location>
        <begin position="648"/>
        <end position="673"/>
    </location>
</feature>
<feature type="region of interest" description="Disordered" evidence="1">
    <location>
        <begin position="263"/>
        <end position="306"/>
    </location>
</feature>
<feature type="region of interest" description="Disordered" evidence="1">
    <location>
        <begin position="1"/>
        <end position="21"/>
    </location>
</feature>
<gene>
    <name evidence="2" type="ORF">BDZ85DRAFT_48115</name>
</gene>
<dbReference type="AlphaFoldDB" id="A0A6A6GKT6"/>
<dbReference type="Proteomes" id="UP000799538">
    <property type="component" value="Unassembled WGS sequence"/>
</dbReference>
<dbReference type="EMBL" id="ML992502">
    <property type="protein sequence ID" value="KAF2226267.1"/>
    <property type="molecule type" value="Genomic_DNA"/>
</dbReference>
<accession>A0A6A6GKT6</accession>
<keyword evidence="3" id="KW-1185">Reference proteome</keyword>
<dbReference type="OrthoDB" id="3925447at2759"/>
<feature type="compositionally biased region" description="Polar residues" evidence="1">
    <location>
        <begin position="533"/>
        <end position="547"/>
    </location>
</feature>
<organism evidence="2 3">
    <name type="scientific">Elsinoe ampelina</name>
    <dbReference type="NCBI Taxonomy" id="302913"/>
    <lineage>
        <taxon>Eukaryota</taxon>
        <taxon>Fungi</taxon>
        <taxon>Dikarya</taxon>
        <taxon>Ascomycota</taxon>
        <taxon>Pezizomycotina</taxon>
        <taxon>Dothideomycetes</taxon>
        <taxon>Dothideomycetidae</taxon>
        <taxon>Myriangiales</taxon>
        <taxon>Elsinoaceae</taxon>
        <taxon>Elsinoe</taxon>
    </lineage>
</organism>
<feature type="region of interest" description="Disordered" evidence="1">
    <location>
        <begin position="438"/>
        <end position="462"/>
    </location>
</feature>
<reference evidence="3" key="1">
    <citation type="journal article" date="2020" name="Stud. Mycol.">
        <title>101 Dothideomycetes genomes: A test case for predicting lifestyles and emergence of pathogens.</title>
        <authorList>
            <person name="Haridas S."/>
            <person name="Albert R."/>
            <person name="Binder M."/>
            <person name="Bloem J."/>
            <person name="LaButti K."/>
            <person name="Salamov A."/>
            <person name="Andreopoulos B."/>
            <person name="Baker S."/>
            <person name="Barry K."/>
            <person name="Bills G."/>
            <person name="Bluhm B."/>
            <person name="Cannon C."/>
            <person name="Castanera R."/>
            <person name="Culley D."/>
            <person name="Daum C."/>
            <person name="Ezra D."/>
            <person name="Gonzalez J."/>
            <person name="Henrissat B."/>
            <person name="Kuo A."/>
            <person name="Liang C."/>
            <person name="Lipzen A."/>
            <person name="Lutzoni F."/>
            <person name="Magnuson J."/>
            <person name="Mondo S."/>
            <person name="Nolan M."/>
            <person name="Ohm R."/>
            <person name="Pangilinan J."/>
            <person name="Park H.-J."/>
            <person name="Ramirez L."/>
            <person name="Alfaro M."/>
            <person name="Sun H."/>
            <person name="Tritt A."/>
            <person name="Yoshinaga Y."/>
            <person name="Zwiers L.-H."/>
            <person name="Turgeon B."/>
            <person name="Goodwin S."/>
            <person name="Spatafora J."/>
            <person name="Crous P."/>
            <person name="Grigoriev I."/>
        </authorList>
    </citation>
    <scope>NUCLEOTIDE SEQUENCE [LARGE SCALE GENOMIC DNA]</scope>
    <source>
        <strain evidence="3">CECT 20119</strain>
    </source>
</reference>
<evidence type="ECO:0000313" key="3">
    <source>
        <dbReference type="Proteomes" id="UP000799538"/>
    </source>
</evidence>